<proteinExistence type="predicted"/>
<reference evidence="1 2" key="1">
    <citation type="submission" date="2018-06" db="EMBL/GenBank/DDBJ databases">
        <title>Genomic Encyclopedia of Archaeal and Bacterial Type Strains, Phase II (KMG-II): from individual species to whole genera.</title>
        <authorList>
            <person name="Goeker M."/>
        </authorList>
    </citation>
    <scope>NUCLEOTIDE SEQUENCE [LARGE SCALE GENOMIC DNA]</scope>
    <source>
        <strain evidence="1 2">DSM 12408</strain>
    </source>
</reference>
<comment type="caution">
    <text evidence="1">The sequence shown here is derived from an EMBL/GenBank/DDBJ whole genome shotgun (WGS) entry which is preliminary data.</text>
</comment>
<evidence type="ECO:0000313" key="2">
    <source>
        <dbReference type="Proteomes" id="UP000248987"/>
    </source>
</evidence>
<dbReference type="Gene3D" id="2.60.120.560">
    <property type="entry name" value="Exo-inulinase, domain 1"/>
    <property type="match status" value="1"/>
</dbReference>
<dbReference type="Proteomes" id="UP000248987">
    <property type="component" value="Unassembled WGS sequence"/>
</dbReference>
<name>A0A327RYX0_9FLAO</name>
<dbReference type="AlphaFoldDB" id="A0A327RYX0"/>
<dbReference type="EMBL" id="QLLQ01000011">
    <property type="protein sequence ID" value="RAJ22130.1"/>
    <property type="molecule type" value="Genomic_DNA"/>
</dbReference>
<accession>A0A327RYX0</accession>
<gene>
    <name evidence="1" type="ORF">LX77_02789</name>
</gene>
<sequence length="54" mass="6242">MRYSKPQYGGADMDAYTEAYKERIGETIKGGYISLQSESHPVEFKNIKLLELER</sequence>
<protein>
    <submittedName>
        <fullName evidence="1">Uncharacterized protein</fullName>
    </submittedName>
</protein>
<organism evidence="1 2">
    <name type="scientific">Gelidibacter algens</name>
    <dbReference type="NCBI Taxonomy" id="49280"/>
    <lineage>
        <taxon>Bacteria</taxon>
        <taxon>Pseudomonadati</taxon>
        <taxon>Bacteroidota</taxon>
        <taxon>Flavobacteriia</taxon>
        <taxon>Flavobacteriales</taxon>
        <taxon>Flavobacteriaceae</taxon>
        <taxon>Gelidibacter</taxon>
    </lineage>
</organism>
<evidence type="ECO:0000313" key="1">
    <source>
        <dbReference type="EMBL" id="RAJ22130.1"/>
    </source>
</evidence>
<keyword evidence="2" id="KW-1185">Reference proteome</keyword>